<dbReference type="EMBL" id="QGKW02001988">
    <property type="protein sequence ID" value="KAF2550689.1"/>
    <property type="molecule type" value="Genomic_DNA"/>
</dbReference>
<evidence type="ECO:0000256" key="1">
    <source>
        <dbReference type="SAM" id="MobiDB-lite"/>
    </source>
</evidence>
<dbReference type="Proteomes" id="UP000712281">
    <property type="component" value="Unassembled WGS sequence"/>
</dbReference>
<name>A0A3N6SCR6_BRACR</name>
<accession>A0A3N6SCR6</accession>
<feature type="region of interest" description="Disordered" evidence="1">
    <location>
        <begin position="41"/>
        <end position="60"/>
    </location>
</feature>
<protein>
    <submittedName>
        <fullName evidence="2">Uncharacterized protein</fullName>
    </submittedName>
</protein>
<feature type="compositionally biased region" description="Low complexity" evidence="1">
    <location>
        <begin position="41"/>
        <end position="50"/>
    </location>
</feature>
<gene>
    <name evidence="2" type="ORF">F2Q68_00033400</name>
</gene>
<dbReference type="AlphaFoldDB" id="A0A3N6SCR6"/>
<proteinExistence type="predicted"/>
<comment type="caution">
    <text evidence="2">The sequence shown here is derived from an EMBL/GenBank/DDBJ whole genome shotgun (WGS) entry which is preliminary data.</text>
</comment>
<reference evidence="2" key="1">
    <citation type="submission" date="2019-12" db="EMBL/GenBank/DDBJ databases">
        <title>Genome sequencing and annotation of Brassica cretica.</title>
        <authorList>
            <person name="Studholme D.J."/>
            <person name="Sarris P.F."/>
        </authorList>
    </citation>
    <scope>NUCLEOTIDE SEQUENCE</scope>
    <source>
        <strain evidence="2">PFS-001/15</strain>
        <tissue evidence="2">Leaf</tissue>
    </source>
</reference>
<evidence type="ECO:0000313" key="2">
    <source>
        <dbReference type="EMBL" id="KAF2550689.1"/>
    </source>
</evidence>
<evidence type="ECO:0000313" key="3">
    <source>
        <dbReference type="Proteomes" id="UP000712281"/>
    </source>
</evidence>
<organism evidence="2 3">
    <name type="scientific">Brassica cretica</name>
    <name type="common">Mustard</name>
    <dbReference type="NCBI Taxonomy" id="69181"/>
    <lineage>
        <taxon>Eukaryota</taxon>
        <taxon>Viridiplantae</taxon>
        <taxon>Streptophyta</taxon>
        <taxon>Embryophyta</taxon>
        <taxon>Tracheophyta</taxon>
        <taxon>Spermatophyta</taxon>
        <taxon>Magnoliopsida</taxon>
        <taxon>eudicotyledons</taxon>
        <taxon>Gunneridae</taxon>
        <taxon>Pentapetalae</taxon>
        <taxon>rosids</taxon>
        <taxon>malvids</taxon>
        <taxon>Brassicales</taxon>
        <taxon>Brassicaceae</taxon>
        <taxon>Brassiceae</taxon>
        <taxon>Brassica</taxon>
    </lineage>
</organism>
<sequence length="60" mass="6433">MRDVGDLNATGVPNQADINAQLLAGQAQLTTAMTATTEQLVRLEQGNRPNGPRPRGRNHP</sequence>